<dbReference type="Gramene" id="OBART05G13930.1">
    <property type="protein sequence ID" value="OBART05G13930.1"/>
    <property type="gene ID" value="OBART05G13930"/>
</dbReference>
<dbReference type="AlphaFoldDB" id="A0A0D3G6T5"/>
<evidence type="ECO:0000313" key="3">
    <source>
        <dbReference type="Proteomes" id="UP000026960"/>
    </source>
</evidence>
<organism evidence="2">
    <name type="scientific">Oryza barthii</name>
    <dbReference type="NCBI Taxonomy" id="65489"/>
    <lineage>
        <taxon>Eukaryota</taxon>
        <taxon>Viridiplantae</taxon>
        <taxon>Streptophyta</taxon>
        <taxon>Embryophyta</taxon>
        <taxon>Tracheophyta</taxon>
        <taxon>Spermatophyta</taxon>
        <taxon>Magnoliopsida</taxon>
        <taxon>Liliopsida</taxon>
        <taxon>Poales</taxon>
        <taxon>Poaceae</taxon>
        <taxon>BOP clade</taxon>
        <taxon>Oryzoideae</taxon>
        <taxon>Oryzeae</taxon>
        <taxon>Oryzinae</taxon>
        <taxon>Oryza</taxon>
    </lineage>
</organism>
<dbReference type="EnsemblPlants" id="OBART05G13930.1">
    <property type="protein sequence ID" value="OBART05G13930.1"/>
    <property type="gene ID" value="OBART05G13930"/>
</dbReference>
<evidence type="ECO:0000313" key="2">
    <source>
        <dbReference type="EnsemblPlants" id="OBART05G13930.1"/>
    </source>
</evidence>
<dbReference type="HOGENOM" id="CLU_1858286_0_0_1"/>
<keyword evidence="3" id="KW-1185">Reference proteome</keyword>
<sequence>MVESHLSIIKSDIRAPLCLKVGPVLTGGEQCGCSGPRIVGAHPTPRPPPAVVGPTGHADDEGDAEPPPTSSRSRKITSRIHPAAADRIGAASSSVAHADASAIHGGFPLPREALRHNHQVSSSNTPTPLVHCQIAIAL</sequence>
<reference evidence="2" key="2">
    <citation type="submission" date="2015-03" db="UniProtKB">
        <authorList>
            <consortium name="EnsemblPlants"/>
        </authorList>
    </citation>
    <scope>IDENTIFICATION</scope>
</reference>
<name>A0A0D3G6T5_9ORYZ</name>
<dbReference type="Proteomes" id="UP000026960">
    <property type="component" value="Chromosome 5"/>
</dbReference>
<dbReference type="PaxDb" id="65489-OBART05G13930.1"/>
<protein>
    <submittedName>
        <fullName evidence="2">Uncharacterized protein</fullName>
    </submittedName>
</protein>
<accession>A0A0D3G6T5</accession>
<feature type="region of interest" description="Disordered" evidence="1">
    <location>
        <begin position="34"/>
        <end position="92"/>
    </location>
</feature>
<proteinExistence type="predicted"/>
<reference evidence="2" key="1">
    <citation type="journal article" date="2009" name="Rice">
        <title>De Novo Next Generation Sequencing of Plant Genomes.</title>
        <authorList>
            <person name="Rounsley S."/>
            <person name="Marri P.R."/>
            <person name="Yu Y."/>
            <person name="He R."/>
            <person name="Sisneros N."/>
            <person name="Goicoechea J.L."/>
            <person name="Lee S.J."/>
            <person name="Angelova A."/>
            <person name="Kudrna D."/>
            <person name="Luo M."/>
            <person name="Affourtit J."/>
            <person name="Desany B."/>
            <person name="Knight J."/>
            <person name="Niazi F."/>
            <person name="Egholm M."/>
            <person name="Wing R.A."/>
        </authorList>
    </citation>
    <scope>NUCLEOTIDE SEQUENCE [LARGE SCALE GENOMIC DNA]</scope>
    <source>
        <strain evidence="2">cv. IRGC 105608</strain>
    </source>
</reference>
<evidence type="ECO:0000256" key="1">
    <source>
        <dbReference type="SAM" id="MobiDB-lite"/>
    </source>
</evidence>